<dbReference type="EMBL" id="BKCJ010169709">
    <property type="protein sequence ID" value="GEY33076.1"/>
    <property type="molecule type" value="Genomic_DNA"/>
</dbReference>
<name>A0A699HHW9_TANCI</name>
<feature type="transmembrane region" description="Helical" evidence="1">
    <location>
        <begin position="33"/>
        <end position="56"/>
    </location>
</feature>
<dbReference type="AlphaFoldDB" id="A0A699HHW9"/>
<reference evidence="2" key="1">
    <citation type="journal article" date="2019" name="Sci. Rep.">
        <title>Draft genome of Tanacetum cinerariifolium, the natural source of mosquito coil.</title>
        <authorList>
            <person name="Yamashiro T."/>
            <person name="Shiraishi A."/>
            <person name="Satake H."/>
            <person name="Nakayama K."/>
        </authorList>
    </citation>
    <scope>NUCLEOTIDE SEQUENCE</scope>
</reference>
<feature type="transmembrane region" description="Helical" evidence="1">
    <location>
        <begin position="296"/>
        <end position="319"/>
    </location>
</feature>
<proteinExistence type="predicted"/>
<gene>
    <name evidence="2" type="ORF">Tci_405050</name>
</gene>
<organism evidence="2">
    <name type="scientific">Tanacetum cinerariifolium</name>
    <name type="common">Dalmatian daisy</name>
    <name type="synonym">Chrysanthemum cinerariifolium</name>
    <dbReference type="NCBI Taxonomy" id="118510"/>
    <lineage>
        <taxon>Eukaryota</taxon>
        <taxon>Viridiplantae</taxon>
        <taxon>Streptophyta</taxon>
        <taxon>Embryophyta</taxon>
        <taxon>Tracheophyta</taxon>
        <taxon>Spermatophyta</taxon>
        <taxon>Magnoliopsida</taxon>
        <taxon>eudicotyledons</taxon>
        <taxon>Gunneridae</taxon>
        <taxon>Pentapetalae</taxon>
        <taxon>asterids</taxon>
        <taxon>campanulids</taxon>
        <taxon>Asterales</taxon>
        <taxon>Asteraceae</taxon>
        <taxon>Asteroideae</taxon>
        <taxon>Anthemideae</taxon>
        <taxon>Anthemidinae</taxon>
        <taxon>Tanacetum</taxon>
    </lineage>
</organism>
<evidence type="ECO:0000256" key="1">
    <source>
        <dbReference type="SAM" id="Phobius"/>
    </source>
</evidence>
<keyword evidence="1" id="KW-0472">Membrane</keyword>
<feature type="transmembrane region" description="Helical" evidence="1">
    <location>
        <begin position="102"/>
        <end position="128"/>
    </location>
</feature>
<feature type="non-terminal residue" evidence="2">
    <location>
        <position position="1"/>
    </location>
</feature>
<sequence>DVAACLLSFMDAMVPLLEPLFVRSLTGEASNSVVPVTAVTTALLTTFVQTSIVPLVSWFEACVVNLRVVIFFHFSLLLAARIVSCSILSSSRSRLISKASSLCVMYLSAVLNVGMPIFAGMTASILYVSENGVSSLLDLIIVRMAMGTRWGSAFVTGSLAQGDEPSSLDIPLSFFLHPHALLASSILSVKLVDVILLRASAFLFSLLNTCFIKNFLKFTANALTFSRFISIKPALKPSTQDDPSVNNVHGFESPSFASMGVSNVSSSGRSTMKSTKICPLTDVLSLYCMSYSPSSILYFCILSAISGFDSIYLIGWSVMTIIDAANKIDWHFLSLPVRHQDCTHSFLCCRKALISCSSVFQTKRHFRVAEYPLACDEGSTNFSTSSYIALFLYGAWPLFFCLTGEHPSRTFNLCSAMCCGTPVISAGFQVNMSRSRLSRSHNAFWPSAVRVEPIAIVCSRTDICPIGHMVSPLNLTRGTVAGTICLFTFEWSLLKQCSYSIFEADPPSTYIRCMKWPPISDSMIIGPFVPSLLYSGGNGISESGKKLYVIFFLANLGHGWTIRNSRALSFLEECELVTSPFGPLLVPEVSFSVKVLFPPWFMLFPCRKFFLSRLIRGCHLSPEEHCGYPHYLIHRLWDITVHTFNEFRVGDSVHESEDSHSFQGSFHMPTFSLEPFHKVFQRVDTFLALPPNLSNTHPFLLPLSSGLCLGDLDLPHFILEETLLLLVTADGSICHNIPEGLRRTRAYPGFYHFLSPLCVRTVDVVGVGTMFAGSLMWDPCRARIRGNRDCGRRYPTAGDLR</sequence>
<keyword evidence="1" id="KW-1133">Transmembrane helix</keyword>
<accession>A0A699HHW9</accession>
<comment type="caution">
    <text evidence="2">The sequence shown here is derived from an EMBL/GenBank/DDBJ whole genome shotgun (WGS) entry which is preliminary data.</text>
</comment>
<feature type="transmembrane region" description="Helical" evidence="1">
    <location>
        <begin position="195"/>
        <end position="216"/>
    </location>
</feature>
<protein>
    <submittedName>
        <fullName evidence="2">Uncharacterized protein</fullName>
    </submittedName>
</protein>
<feature type="transmembrane region" description="Helical" evidence="1">
    <location>
        <begin position="68"/>
        <end position="90"/>
    </location>
</feature>
<evidence type="ECO:0000313" key="2">
    <source>
        <dbReference type="EMBL" id="GEY33076.1"/>
    </source>
</evidence>
<keyword evidence="1" id="KW-0812">Transmembrane</keyword>